<keyword evidence="2" id="KW-1185">Reference proteome</keyword>
<dbReference type="EMBL" id="FOYM01000015">
    <property type="protein sequence ID" value="SFR07899.1"/>
    <property type="molecule type" value="Genomic_DNA"/>
</dbReference>
<evidence type="ECO:0000313" key="1">
    <source>
        <dbReference type="EMBL" id="SFR07899.1"/>
    </source>
</evidence>
<accession>A0A1I6DR28</accession>
<dbReference type="Proteomes" id="UP000199584">
    <property type="component" value="Unassembled WGS sequence"/>
</dbReference>
<name>A0A1I6DR28_9FIRM</name>
<sequence length="212" mass="24819">MTDKEFVTTFVRQKERFIEQSMPERINLRTLDLFEKWLKEKLKSRKTAGKAHNETKKLDLRDLLDRAVMKAGYLLQDRGIQINCVSFMIPGNKTSSRCIKVHPHENLYYRICKTSPRKGKHKGQNLIAIELVMDGKKNNIFIPLLARKENMEKQLGMVLERERQSIEATGKYRFKIFFNLDEYAEKEMAEQLGATLADFITVTGMHLKEIHN</sequence>
<proteinExistence type="predicted"/>
<evidence type="ECO:0000313" key="2">
    <source>
        <dbReference type="Proteomes" id="UP000199584"/>
    </source>
</evidence>
<protein>
    <submittedName>
        <fullName evidence="1">Uncharacterized protein</fullName>
    </submittedName>
</protein>
<dbReference type="OrthoDB" id="1805519at2"/>
<organism evidence="1 2">
    <name type="scientific">Desulfoscipio geothermicus DSM 3669</name>
    <dbReference type="NCBI Taxonomy" id="1121426"/>
    <lineage>
        <taxon>Bacteria</taxon>
        <taxon>Bacillati</taxon>
        <taxon>Bacillota</taxon>
        <taxon>Clostridia</taxon>
        <taxon>Eubacteriales</taxon>
        <taxon>Desulfallaceae</taxon>
        <taxon>Desulfoscipio</taxon>
    </lineage>
</organism>
<dbReference type="AlphaFoldDB" id="A0A1I6DR28"/>
<dbReference type="RefSeq" id="WP_092483720.1">
    <property type="nucleotide sequence ID" value="NZ_FOYM01000015.1"/>
</dbReference>
<gene>
    <name evidence="1" type="ORF">SAMN05660706_11572</name>
</gene>
<reference evidence="2" key="1">
    <citation type="submission" date="2016-10" db="EMBL/GenBank/DDBJ databases">
        <authorList>
            <person name="Varghese N."/>
            <person name="Submissions S."/>
        </authorList>
    </citation>
    <scope>NUCLEOTIDE SEQUENCE [LARGE SCALE GENOMIC DNA]</scope>
    <source>
        <strain evidence="2">DSM 3669</strain>
    </source>
</reference>